<dbReference type="Proteomes" id="UP001057474">
    <property type="component" value="Chromosome"/>
</dbReference>
<keyword evidence="1" id="KW-1133">Transmembrane helix</keyword>
<proteinExistence type="predicted"/>
<evidence type="ECO:0000313" key="3">
    <source>
        <dbReference type="EMBL" id="USQ12875.1"/>
    </source>
</evidence>
<dbReference type="InterPro" id="IPR049986">
    <property type="entry name" value="T4SS_LegK1"/>
</dbReference>
<keyword evidence="4" id="KW-1185">Reference proteome</keyword>
<keyword evidence="3" id="KW-0418">Kinase</keyword>
<dbReference type="InterPro" id="IPR011009">
    <property type="entry name" value="Kinase-like_dom_sf"/>
</dbReference>
<dbReference type="NCBIfam" id="NF043056">
    <property type="entry name" value="T4SS_LegK1"/>
    <property type="match status" value="1"/>
</dbReference>
<evidence type="ECO:0000259" key="2">
    <source>
        <dbReference type="PROSITE" id="PS50011"/>
    </source>
</evidence>
<dbReference type="Gene3D" id="1.10.510.10">
    <property type="entry name" value="Transferase(Phosphotransferase) domain 1"/>
    <property type="match status" value="1"/>
</dbReference>
<dbReference type="GO" id="GO:0016301">
    <property type="term" value="F:kinase activity"/>
    <property type="evidence" value="ECO:0007669"/>
    <property type="project" value="UniProtKB-KW"/>
</dbReference>
<dbReference type="RefSeq" id="WP_252579092.1">
    <property type="nucleotide sequence ID" value="NZ_CP071527.1"/>
</dbReference>
<dbReference type="PROSITE" id="PS00108">
    <property type="entry name" value="PROTEIN_KINASE_ST"/>
    <property type="match status" value="1"/>
</dbReference>
<dbReference type="Pfam" id="PF00069">
    <property type="entry name" value="Pkinase"/>
    <property type="match status" value="1"/>
</dbReference>
<accession>A0ABY4Y6L3</accession>
<protein>
    <submittedName>
        <fullName evidence="3">Protein kinase</fullName>
    </submittedName>
</protein>
<dbReference type="InterPro" id="IPR000719">
    <property type="entry name" value="Prot_kinase_dom"/>
</dbReference>
<dbReference type="PANTHER" id="PTHR44167">
    <property type="entry name" value="OVARIAN-SPECIFIC SERINE/THREONINE-PROTEIN KINASE LOK-RELATED"/>
    <property type="match status" value="1"/>
</dbReference>
<dbReference type="EMBL" id="CP071527">
    <property type="protein sequence ID" value="USQ12875.1"/>
    <property type="molecule type" value="Genomic_DNA"/>
</dbReference>
<keyword evidence="1" id="KW-0472">Membrane</keyword>
<dbReference type="SUPFAM" id="SSF56112">
    <property type="entry name" value="Protein kinase-like (PK-like)"/>
    <property type="match status" value="1"/>
</dbReference>
<evidence type="ECO:0000313" key="4">
    <source>
        <dbReference type="Proteomes" id="UP001057474"/>
    </source>
</evidence>
<feature type="domain" description="Protein kinase" evidence="2">
    <location>
        <begin position="69"/>
        <end position="352"/>
    </location>
</feature>
<feature type="transmembrane region" description="Helical" evidence="1">
    <location>
        <begin position="477"/>
        <end position="503"/>
    </location>
</feature>
<name>A0ABY4Y6L3_9GAMM</name>
<sequence length="550" mass="62267">MFQIINPKTLSAKNAEKLYAFFNAQYQQSIDTWSKDSTYVFADGSRFSFSSNVVMRLRKEGKVGVRYEFVSDRLLGKGQFGMVYQVEGTFAISKDSFRFKEHGSNGKTRAIKIQHHDYRRPQHQALHEYYLSKKALHLAIKQPTFEKKGNNSVSYTVMNKLKGVELRKIIQADQLGNRTLTLKERIELSKALLIALKEQVTDNGIIHRDIKPENILVDMSTNPITVNIIDFGLSTNADHADGIFPGTPLYQAPEMWDQVSQSCKADVFSMARLIAELWHDKTILELETVGTSEHARNNAHNVSLHTLFTGISELDEKDRFIIRATLAGMFLADSNQRYSIEQAIKLFSQVGLKPAQNIDEEAIEVLPPANLVPTIEQNIENNAILTRYHTQSILRIEAILAQIKLLRKHEIDLINRDSVDVAEKLGRLATDIEEKMNQLKYMSLTNYNQSVEHYAADCQTLINNSKEDFANHRNINYIWANIALAIAGLGVVYLTAGVINLALTRGNDFLFFKETKTSSLVRSVEKNLDEMGQLMKQEQAPVSAVIKADI</sequence>
<dbReference type="SMART" id="SM00220">
    <property type="entry name" value="S_TKc"/>
    <property type="match status" value="1"/>
</dbReference>
<keyword evidence="3" id="KW-0808">Transferase</keyword>
<dbReference type="PROSITE" id="PS50011">
    <property type="entry name" value="PROTEIN_KINASE_DOM"/>
    <property type="match status" value="1"/>
</dbReference>
<reference evidence="3" key="1">
    <citation type="submission" date="2021-03" db="EMBL/GenBank/DDBJ databases">
        <title>Legionella lytica PCM 2298.</title>
        <authorList>
            <person name="Koper P."/>
        </authorList>
    </citation>
    <scope>NUCLEOTIDE SEQUENCE</scope>
    <source>
        <strain evidence="3">PCM 2298</strain>
    </source>
</reference>
<gene>
    <name evidence="3" type="ORF">J2N86_09175</name>
</gene>
<evidence type="ECO:0000256" key="1">
    <source>
        <dbReference type="SAM" id="Phobius"/>
    </source>
</evidence>
<dbReference type="PANTHER" id="PTHR44167:SF30">
    <property type="entry name" value="PHOSPHORYLASE KINASE"/>
    <property type="match status" value="1"/>
</dbReference>
<organism evidence="3 4">
    <name type="scientific">Legionella lytica</name>
    <dbReference type="NCBI Taxonomy" id="96232"/>
    <lineage>
        <taxon>Bacteria</taxon>
        <taxon>Pseudomonadati</taxon>
        <taxon>Pseudomonadota</taxon>
        <taxon>Gammaproteobacteria</taxon>
        <taxon>Legionellales</taxon>
        <taxon>Legionellaceae</taxon>
        <taxon>Legionella</taxon>
    </lineage>
</organism>
<dbReference type="InterPro" id="IPR008271">
    <property type="entry name" value="Ser/Thr_kinase_AS"/>
</dbReference>
<keyword evidence="1" id="KW-0812">Transmembrane</keyword>